<evidence type="ECO:0000256" key="7">
    <source>
        <dbReference type="PROSITE-ProRule" id="PRU01091"/>
    </source>
</evidence>
<dbReference type="PROSITE" id="PS50110">
    <property type="entry name" value="RESPONSE_REGULATORY"/>
    <property type="match status" value="1"/>
</dbReference>
<name>A0ABW3DDT1_9BACL</name>
<keyword evidence="4 7" id="KW-0238">DNA-binding</keyword>
<feature type="domain" description="Response regulatory" evidence="8">
    <location>
        <begin position="2"/>
        <end position="116"/>
    </location>
</feature>
<dbReference type="Proteomes" id="UP001597120">
    <property type="component" value="Unassembled WGS sequence"/>
</dbReference>
<evidence type="ECO:0000256" key="2">
    <source>
        <dbReference type="ARBA" id="ARBA00023012"/>
    </source>
</evidence>
<dbReference type="SUPFAM" id="SSF48452">
    <property type="entry name" value="TPR-like"/>
    <property type="match status" value="1"/>
</dbReference>
<reference evidence="11" key="1">
    <citation type="journal article" date="2019" name="Int. J. Syst. Evol. Microbiol.">
        <title>The Global Catalogue of Microorganisms (GCM) 10K type strain sequencing project: providing services to taxonomists for standard genome sequencing and annotation.</title>
        <authorList>
            <consortium name="The Broad Institute Genomics Platform"/>
            <consortium name="The Broad Institute Genome Sequencing Center for Infectious Disease"/>
            <person name="Wu L."/>
            <person name="Ma J."/>
        </authorList>
    </citation>
    <scope>NUCLEOTIDE SEQUENCE [LARGE SCALE GENOMIC DNA]</scope>
    <source>
        <strain evidence="11">CCUG 57263</strain>
    </source>
</reference>
<evidence type="ECO:0000256" key="5">
    <source>
        <dbReference type="ARBA" id="ARBA00023163"/>
    </source>
</evidence>
<evidence type="ECO:0000256" key="3">
    <source>
        <dbReference type="ARBA" id="ARBA00023015"/>
    </source>
</evidence>
<evidence type="ECO:0000259" key="8">
    <source>
        <dbReference type="PROSITE" id="PS50110"/>
    </source>
</evidence>
<accession>A0ABW3DDT1</accession>
<dbReference type="SMART" id="SM01043">
    <property type="entry name" value="BTAD"/>
    <property type="match status" value="1"/>
</dbReference>
<proteinExistence type="inferred from homology"/>
<gene>
    <name evidence="10" type="ORF">ACFQ03_13795</name>
</gene>
<dbReference type="EMBL" id="JBHTIU010000041">
    <property type="protein sequence ID" value="MFD0870230.1"/>
    <property type="molecule type" value="Genomic_DNA"/>
</dbReference>
<dbReference type="Gene3D" id="1.10.10.10">
    <property type="entry name" value="Winged helix-like DNA-binding domain superfamily/Winged helix DNA-binding domain"/>
    <property type="match status" value="1"/>
</dbReference>
<comment type="similarity">
    <text evidence="1">Belongs to the AfsR/DnrI/RedD regulatory family.</text>
</comment>
<sequence>MKAVLIDDEKLAIDDLEQQLLKMADYHIVGKFTDPVIGKRVIENNDVDIVFLDILLPGFNGLKLAEQLLERKPELIIVFVTAYNHFAVKAFELNAFDYILKPVRQERLVKTTQRAKQRKMGLCPDSLRRTEILQLNLFSHVTISDESGGILPLHWRTADIQQLFLYLLQHRGQVVGKSELIDLLWPEFELKRAYARLYTGVYHIRQLLEPFGDHFAIISSSEGYLLALKDIRLDVDQFERFVQSETPLSRDTIEQYEQAMSLFTGEYLQEYNYAWAENERRRLQAMWIRTVSKIADWYYSNHHLDKAVSHCLSICHKYPLEEKAWFTLMKLLAEAGDRASVLHYFNQLRAMLKEKFNTQPSPAITEWYQAWKNQSKPLISSGNR</sequence>
<dbReference type="InterPro" id="IPR051677">
    <property type="entry name" value="AfsR-DnrI-RedD_regulator"/>
</dbReference>
<keyword evidence="3" id="KW-0805">Transcription regulation</keyword>
<feature type="modified residue" description="4-aspartylphosphate" evidence="6">
    <location>
        <position position="53"/>
    </location>
</feature>
<feature type="domain" description="OmpR/PhoB-type" evidence="9">
    <location>
        <begin position="124"/>
        <end position="228"/>
    </location>
</feature>
<dbReference type="InterPro" id="IPR011990">
    <property type="entry name" value="TPR-like_helical_dom_sf"/>
</dbReference>
<dbReference type="Pfam" id="PF03704">
    <property type="entry name" value="BTAD"/>
    <property type="match status" value="1"/>
</dbReference>
<dbReference type="SUPFAM" id="SSF46894">
    <property type="entry name" value="C-terminal effector domain of the bipartite response regulators"/>
    <property type="match status" value="1"/>
</dbReference>
<evidence type="ECO:0000313" key="11">
    <source>
        <dbReference type="Proteomes" id="UP001597120"/>
    </source>
</evidence>
<dbReference type="InterPro" id="IPR016032">
    <property type="entry name" value="Sig_transdc_resp-reg_C-effctor"/>
</dbReference>
<keyword evidence="6" id="KW-0597">Phosphoprotein</keyword>
<evidence type="ECO:0000259" key="9">
    <source>
        <dbReference type="PROSITE" id="PS51755"/>
    </source>
</evidence>
<dbReference type="SMART" id="SM00862">
    <property type="entry name" value="Trans_reg_C"/>
    <property type="match status" value="1"/>
</dbReference>
<evidence type="ECO:0000256" key="6">
    <source>
        <dbReference type="PROSITE-ProRule" id="PRU00169"/>
    </source>
</evidence>
<organism evidence="10 11">
    <name type="scientific">Paenibacillus residui</name>
    <dbReference type="NCBI Taxonomy" id="629724"/>
    <lineage>
        <taxon>Bacteria</taxon>
        <taxon>Bacillati</taxon>
        <taxon>Bacillota</taxon>
        <taxon>Bacilli</taxon>
        <taxon>Bacillales</taxon>
        <taxon>Paenibacillaceae</taxon>
        <taxon>Paenibacillus</taxon>
    </lineage>
</organism>
<dbReference type="RefSeq" id="WP_379288804.1">
    <property type="nucleotide sequence ID" value="NZ_JBHTIU010000041.1"/>
</dbReference>
<dbReference type="InterPro" id="IPR001789">
    <property type="entry name" value="Sig_transdc_resp-reg_receiver"/>
</dbReference>
<keyword evidence="2" id="KW-0902">Two-component regulatory system</keyword>
<dbReference type="InterPro" id="IPR036388">
    <property type="entry name" value="WH-like_DNA-bd_sf"/>
</dbReference>
<protein>
    <submittedName>
        <fullName evidence="10">Response regulator</fullName>
    </submittedName>
</protein>
<dbReference type="SMART" id="SM00448">
    <property type="entry name" value="REC"/>
    <property type="match status" value="1"/>
</dbReference>
<feature type="DNA-binding region" description="OmpR/PhoB-type" evidence="7">
    <location>
        <begin position="124"/>
        <end position="228"/>
    </location>
</feature>
<keyword evidence="5" id="KW-0804">Transcription</keyword>
<dbReference type="PROSITE" id="PS51755">
    <property type="entry name" value="OMPR_PHOB"/>
    <property type="match status" value="1"/>
</dbReference>
<dbReference type="Gene3D" id="3.40.50.2300">
    <property type="match status" value="1"/>
</dbReference>
<comment type="caution">
    <text evidence="10">The sequence shown here is derived from an EMBL/GenBank/DDBJ whole genome shotgun (WGS) entry which is preliminary data.</text>
</comment>
<dbReference type="InterPro" id="IPR011006">
    <property type="entry name" value="CheY-like_superfamily"/>
</dbReference>
<evidence type="ECO:0000256" key="1">
    <source>
        <dbReference type="ARBA" id="ARBA00005820"/>
    </source>
</evidence>
<dbReference type="InterPro" id="IPR001867">
    <property type="entry name" value="OmpR/PhoB-type_DNA-bd"/>
</dbReference>
<keyword evidence="11" id="KW-1185">Reference proteome</keyword>
<dbReference type="Pfam" id="PF00072">
    <property type="entry name" value="Response_reg"/>
    <property type="match status" value="1"/>
</dbReference>
<dbReference type="PANTHER" id="PTHR35807">
    <property type="entry name" value="TRANSCRIPTIONAL REGULATOR REDD-RELATED"/>
    <property type="match status" value="1"/>
</dbReference>
<dbReference type="InterPro" id="IPR005158">
    <property type="entry name" value="BTAD"/>
</dbReference>
<evidence type="ECO:0000313" key="10">
    <source>
        <dbReference type="EMBL" id="MFD0870230.1"/>
    </source>
</evidence>
<dbReference type="SUPFAM" id="SSF52172">
    <property type="entry name" value="CheY-like"/>
    <property type="match status" value="1"/>
</dbReference>
<evidence type="ECO:0000256" key="4">
    <source>
        <dbReference type="ARBA" id="ARBA00023125"/>
    </source>
</evidence>
<dbReference type="Gene3D" id="1.25.40.10">
    <property type="entry name" value="Tetratricopeptide repeat domain"/>
    <property type="match status" value="1"/>
</dbReference>